<proteinExistence type="predicted"/>
<reference evidence="3 4" key="1">
    <citation type="submission" date="2020-10" db="EMBL/GenBank/DDBJ databases">
        <authorList>
            <person name="Klimov P.B."/>
            <person name="Dyachkov S.M."/>
            <person name="Chetverikov P.E."/>
        </authorList>
    </citation>
    <scope>NUCLEOTIDE SEQUENCE [LARGE SCALE GENOMIC DNA]</scope>
    <source>
        <strain evidence="3">BMOC 18-1129-001#AD2665</strain>
        <tissue evidence="3">Entire mites</tissue>
    </source>
</reference>
<comment type="caution">
    <text evidence="3">The sequence shown here is derived from an EMBL/GenBank/DDBJ whole genome shotgun (WGS) entry which is preliminary data.</text>
</comment>
<accession>A0ABQ7S4U4</accession>
<feature type="transmembrane region" description="Helical" evidence="2">
    <location>
        <begin position="531"/>
        <end position="550"/>
    </location>
</feature>
<feature type="non-terminal residue" evidence="3">
    <location>
        <position position="626"/>
    </location>
</feature>
<keyword evidence="1" id="KW-0175">Coiled coil</keyword>
<feature type="transmembrane region" description="Helical" evidence="2">
    <location>
        <begin position="344"/>
        <end position="362"/>
    </location>
</feature>
<evidence type="ECO:0000313" key="3">
    <source>
        <dbReference type="EMBL" id="KAG9508442.1"/>
    </source>
</evidence>
<keyword evidence="2" id="KW-1133">Transmembrane helix</keyword>
<feature type="non-terminal residue" evidence="3">
    <location>
        <position position="1"/>
    </location>
</feature>
<feature type="transmembrane region" description="Helical" evidence="2">
    <location>
        <begin position="382"/>
        <end position="402"/>
    </location>
</feature>
<feature type="transmembrane region" description="Helical" evidence="2">
    <location>
        <begin position="79"/>
        <end position="97"/>
    </location>
</feature>
<keyword evidence="2" id="KW-0812">Transmembrane</keyword>
<feature type="transmembrane region" description="Helical" evidence="2">
    <location>
        <begin position="149"/>
        <end position="171"/>
    </location>
</feature>
<protein>
    <recommendedName>
        <fullName evidence="5">Gustatory receptor</fullName>
    </recommendedName>
</protein>
<evidence type="ECO:0000313" key="4">
    <source>
        <dbReference type="Proteomes" id="UP000825002"/>
    </source>
</evidence>
<evidence type="ECO:0008006" key="5">
    <source>
        <dbReference type="Google" id="ProtNLM"/>
    </source>
</evidence>
<keyword evidence="2" id="KW-0472">Membrane</keyword>
<evidence type="ECO:0000256" key="1">
    <source>
        <dbReference type="SAM" id="Coils"/>
    </source>
</evidence>
<dbReference type="EMBL" id="JAIFTH010001884">
    <property type="protein sequence ID" value="KAG9508442.1"/>
    <property type="molecule type" value="Genomic_DNA"/>
</dbReference>
<name>A0ABQ7S4U4_9ACAR</name>
<evidence type="ECO:0000256" key="2">
    <source>
        <dbReference type="SAM" id="Phobius"/>
    </source>
</evidence>
<feature type="transmembrane region" description="Helical" evidence="2">
    <location>
        <begin position="499"/>
        <end position="519"/>
    </location>
</feature>
<organism evidence="3 4">
    <name type="scientific">Fragariocoptes setiger</name>
    <dbReference type="NCBI Taxonomy" id="1670756"/>
    <lineage>
        <taxon>Eukaryota</taxon>
        <taxon>Metazoa</taxon>
        <taxon>Ecdysozoa</taxon>
        <taxon>Arthropoda</taxon>
        <taxon>Chelicerata</taxon>
        <taxon>Arachnida</taxon>
        <taxon>Acari</taxon>
        <taxon>Acariformes</taxon>
        <taxon>Trombidiformes</taxon>
        <taxon>Prostigmata</taxon>
        <taxon>Eupodina</taxon>
        <taxon>Eriophyoidea</taxon>
        <taxon>Phytoptidae</taxon>
        <taxon>Fragariocoptes</taxon>
    </lineage>
</organism>
<gene>
    <name evidence="3" type="ORF">GZH46_03063</name>
</gene>
<feature type="transmembrane region" description="Helical" evidence="2">
    <location>
        <begin position="604"/>
        <end position="622"/>
    </location>
</feature>
<feature type="coiled-coil region" evidence="1">
    <location>
        <begin position="279"/>
        <end position="306"/>
    </location>
</feature>
<sequence>FTYNIDDAWRRKAICHHSHDKFDHDNEDFAEPSRPIDNYDDIRYRMNNKYYAAMNANRDQLVTTRYATTVYSRRQRLCFYWRAFVDSVSTMHVLALFSRDLIRWSVEHGHVSRDSVRLNHLITNNHINDLLIQVLDLSDFFGVMFADHLHAYAILLLGISTHLIMAVYNYWNRIKLSFMHNQLVRGSDCGYEQMTDEYLRLLAYTGHASGAQQQVAKLRLLYRLTYQLHLHNINSGHHHMDTFNDRYVSFATAAGGADAYAYADDQTSGHRTVSFSRRLADKQQQQQGQQQAIERLERELMLDEANLGDLDIHHMNEIIQQMNYNDPGGQKGITNKAYIISENIFYLAMIPAALVFSLLYYGPELWALLTNFAIDGQLNATKLFHCVIIMYHVATISLMLILHETFFIVFHLAHSFKVNLFQVALEELRDRTYREAQNNNTIAMFELQNPWAHQKLRSLPASRLISKQSIDDVVIQLTRIYAHLLRSIQHYDELERFPAGLLCGWSLATMINSLIHVTNNTGFTTGWREEISFSILFALYVVVVLSLMVTATSNVKIDRMQAIWLSLAAQASMHTRLAIIHNIMPMYRHECVFGHSVMGKRLSKSFYLLTTVWIISGVFFALKYGL</sequence>
<keyword evidence="4" id="KW-1185">Reference proteome</keyword>
<dbReference type="Proteomes" id="UP000825002">
    <property type="component" value="Unassembled WGS sequence"/>
</dbReference>